<dbReference type="OrthoDB" id="102502at2"/>
<evidence type="ECO:0000256" key="3">
    <source>
        <dbReference type="ARBA" id="ARBA00022475"/>
    </source>
</evidence>
<proteinExistence type="predicted"/>
<gene>
    <name evidence="9" type="ORF">EG19_02615</name>
</gene>
<feature type="transmembrane region" description="Helical" evidence="7">
    <location>
        <begin position="78"/>
        <end position="99"/>
    </location>
</feature>
<feature type="transmembrane region" description="Helical" evidence="7">
    <location>
        <begin position="229"/>
        <end position="247"/>
    </location>
</feature>
<evidence type="ECO:0000313" key="9">
    <source>
        <dbReference type="EMBL" id="KDA53885.1"/>
    </source>
</evidence>
<feature type="transmembrane region" description="Helical" evidence="7">
    <location>
        <begin position="12"/>
        <end position="34"/>
    </location>
</feature>
<organism evidence="9 10">
    <name type="scientific">Thermoanaerobaculum aquaticum</name>
    <dbReference type="NCBI Taxonomy" id="1312852"/>
    <lineage>
        <taxon>Bacteria</taxon>
        <taxon>Pseudomonadati</taxon>
        <taxon>Acidobacteriota</taxon>
        <taxon>Thermoanaerobaculia</taxon>
        <taxon>Thermoanaerobaculales</taxon>
        <taxon>Thermoanaerobaculaceae</taxon>
        <taxon>Thermoanaerobaculum</taxon>
    </lineage>
</organism>
<feature type="transmembrane region" description="Helical" evidence="7">
    <location>
        <begin position="267"/>
        <end position="291"/>
    </location>
</feature>
<accession>A0A062XZH7</accession>
<dbReference type="PROSITE" id="PS50850">
    <property type="entry name" value="MFS"/>
    <property type="match status" value="1"/>
</dbReference>
<dbReference type="PANTHER" id="PTHR42718:SF46">
    <property type="entry name" value="BLR6921 PROTEIN"/>
    <property type="match status" value="1"/>
</dbReference>
<keyword evidence="5 7" id="KW-1133">Transmembrane helix</keyword>
<feature type="transmembrane region" description="Helical" evidence="7">
    <location>
        <begin position="394"/>
        <end position="412"/>
    </location>
</feature>
<evidence type="ECO:0000256" key="6">
    <source>
        <dbReference type="ARBA" id="ARBA00023136"/>
    </source>
</evidence>
<feature type="domain" description="Major facilitator superfamily (MFS) profile" evidence="8">
    <location>
        <begin position="12"/>
        <end position="505"/>
    </location>
</feature>
<dbReference type="Gene3D" id="1.20.1250.20">
    <property type="entry name" value="MFS general substrate transporter like domains"/>
    <property type="match status" value="1"/>
</dbReference>
<dbReference type="EMBL" id="JMFG01000016">
    <property type="protein sequence ID" value="KDA53885.1"/>
    <property type="molecule type" value="Genomic_DNA"/>
</dbReference>
<dbReference type="RefSeq" id="WP_053335018.1">
    <property type="nucleotide sequence ID" value="NZ_JMFG01000016.1"/>
</dbReference>
<feature type="transmembrane region" description="Helical" evidence="7">
    <location>
        <begin position="111"/>
        <end position="128"/>
    </location>
</feature>
<feature type="transmembrane region" description="Helical" evidence="7">
    <location>
        <begin position="486"/>
        <end position="503"/>
    </location>
</feature>
<feature type="transmembrane region" description="Helical" evidence="7">
    <location>
        <begin position="46"/>
        <end position="66"/>
    </location>
</feature>
<comment type="subcellular location">
    <subcellularLocation>
        <location evidence="1">Cell membrane</location>
        <topology evidence="1">Multi-pass membrane protein</topology>
    </subcellularLocation>
</comment>
<dbReference type="SUPFAM" id="SSF103473">
    <property type="entry name" value="MFS general substrate transporter"/>
    <property type="match status" value="1"/>
</dbReference>
<keyword evidence="3" id="KW-1003">Cell membrane</keyword>
<sequence>MGQSPGVSKWVVAALVSAGIFIALLDTTIVDIVLPKMMATLEADLYGIQWVIIAYFMGAAVSMTIVGWMAEAFGHRNTYLLGIVLFVGTSALCGVAPSLELMLVSRFVQGVAEGMMLPVGALILMDAFPPEERGLALGVYGLGASFAPAVGPSLGGFITEHLTWRWVFWVNVPIGLADALLVFLLLANVRGRQVRRLDIVGLCLLATSLMSFIVFISKGQEKGWLDSDFILRAFLVFVVTLVAFVVWEVKAASPLLPRRLFTNPNVILSLVAMAFVSMAAYGVFLMLPVYLQKLKGFTTLQAGLIMLPGSLAAAVTTLLSGVLSDRLPPKWVGSFFLLCMFITTWQFRTGFYEPRSAAVWDNFFWGLAMGGVFTPLFVIMLASLPQAEFSDASMVMNVVRLVFGSVGTAYATNVFTNRSASFYDALASRVEVSSPAATELLLRLGGSTGGQGFFVPEAETRVKASIQTLLQALASGEAFQATWRHLALWSLLALGATLFLRSVRGQGQAPLH</sequence>
<feature type="transmembrane region" description="Helical" evidence="7">
    <location>
        <begin position="135"/>
        <end position="154"/>
    </location>
</feature>
<dbReference type="InterPro" id="IPR020846">
    <property type="entry name" value="MFS_dom"/>
</dbReference>
<keyword evidence="2" id="KW-0813">Transport</keyword>
<dbReference type="Gene3D" id="1.20.1720.10">
    <property type="entry name" value="Multidrug resistance protein D"/>
    <property type="match status" value="1"/>
</dbReference>
<dbReference type="Pfam" id="PF07690">
    <property type="entry name" value="MFS_1"/>
    <property type="match status" value="1"/>
</dbReference>
<evidence type="ECO:0000256" key="5">
    <source>
        <dbReference type="ARBA" id="ARBA00022989"/>
    </source>
</evidence>
<keyword evidence="10" id="KW-1185">Reference proteome</keyword>
<reference evidence="9 10" key="1">
    <citation type="submission" date="2014-04" db="EMBL/GenBank/DDBJ databases">
        <title>The Genome Sequence of Thermoanaerobaculum aquaticum MP-01, The First Cultivated Group 23 Acidobacterium.</title>
        <authorList>
            <person name="Stamps B.W."/>
            <person name="Losey N.A."/>
            <person name="Lawson P.A."/>
            <person name="Stevenson B.S."/>
        </authorList>
    </citation>
    <scope>NUCLEOTIDE SEQUENCE [LARGE SCALE GENOMIC DNA]</scope>
    <source>
        <strain evidence="9 10">MP-01</strain>
    </source>
</reference>
<feature type="transmembrane region" description="Helical" evidence="7">
    <location>
        <begin position="199"/>
        <end position="217"/>
    </location>
</feature>
<name>A0A062XZH7_9BACT</name>
<dbReference type="InterPro" id="IPR011701">
    <property type="entry name" value="MFS"/>
</dbReference>
<feature type="transmembrane region" description="Helical" evidence="7">
    <location>
        <begin position="297"/>
        <end position="319"/>
    </location>
</feature>
<feature type="transmembrane region" description="Helical" evidence="7">
    <location>
        <begin position="166"/>
        <end position="187"/>
    </location>
</feature>
<dbReference type="GO" id="GO:0005886">
    <property type="term" value="C:plasma membrane"/>
    <property type="evidence" value="ECO:0007669"/>
    <property type="project" value="UniProtKB-SubCell"/>
</dbReference>
<evidence type="ECO:0000259" key="8">
    <source>
        <dbReference type="PROSITE" id="PS50850"/>
    </source>
</evidence>
<keyword evidence="4 7" id="KW-0812">Transmembrane</keyword>
<feature type="transmembrane region" description="Helical" evidence="7">
    <location>
        <begin position="363"/>
        <end position="382"/>
    </location>
</feature>
<dbReference type="PANTHER" id="PTHR42718">
    <property type="entry name" value="MAJOR FACILITATOR SUPERFAMILY MULTIDRUG TRANSPORTER MFSC"/>
    <property type="match status" value="1"/>
</dbReference>
<dbReference type="InterPro" id="IPR004638">
    <property type="entry name" value="EmrB-like"/>
</dbReference>
<dbReference type="Proteomes" id="UP000027284">
    <property type="component" value="Unassembled WGS sequence"/>
</dbReference>
<keyword evidence="6 7" id="KW-0472">Membrane</keyword>
<evidence type="ECO:0000256" key="1">
    <source>
        <dbReference type="ARBA" id="ARBA00004651"/>
    </source>
</evidence>
<evidence type="ECO:0000313" key="10">
    <source>
        <dbReference type="Proteomes" id="UP000027284"/>
    </source>
</evidence>
<dbReference type="AlphaFoldDB" id="A0A062XZH7"/>
<protein>
    <recommendedName>
        <fullName evidence="8">Major facilitator superfamily (MFS) profile domain-containing protein</fullName>
    </recommendedName>
</protein>
<dbReference type="STRING" id="1312852.EG19_02615"/>
<comment type="caution">
    <text evidence="9">The sequence shown here is derived from an EMBL/GenBank/DDBJ whole genome shotgun (WGS) entry which is preliminary data.</text>
</comment>
<dbReference type="GO" id="GO:0022857">
    <property type="term" value="F:transmembrane transporter activity"/>
    <property type="evidence" value="ECO:0007669"/>
    <property type="project" value="InterPro"/>
</dbReference>
<evidence type="ECO:0000256" key="4">
    <source>
        <dbReference type="ARBA" id="ARBA00022692"/>
    </source>
</evidence>
<dbReference type="NCBIfam" id="TIGR00711">
    <property type="entry name" value="efflux_EmrB"/>
    <property type="match status" value="1"/>
</dbReference>
<dbReference type="PRINTS" id="PR01036">
    <property type="entry name" value="TCRTETB"/>
</dbReference>
<evidence type="ECO:0000256" key="2">
    <source>
        <dbReference type="ARBA" id="ARBA00022448"/>
    </source>
</evidence>
<feature type="transmembrane region" description="Helical" evidence="7">
    <location>
        <begin position="331"/>
        <end position="351"/>
    </location>
</feature>
<evidence type="ECO:0000256" key="7">
    <source>
        <dbReference type="SAM" id="Phobius"/>
    </source>
</evidence>
<dbReference type="InterPro" id="IPR036259">
    <property type="entry name" value="MFS_trans_sf"/>
</dbReference>